<proteinExistence type="predicted"/>
<dbReference type="WBParaSite" id="ACRNAN_scaffold245.g24397.t1">
    <property type="protein sequence ID" value="ACRNAN_scaffold245.g24397.t1"/>
    <property type="gene ID" value="ACRNAN_scaffold245.g24397"/>
</dbReference>
<sequence>MLERPPFVLMLFYFLLLLIKVPFVSSDGDIIGKITVGYQGWFGAPEDGSQLDVWWHWSKDNKHPPNPINRRFISWPDMREYTTSFQTNFSNLGNGQPAKLFSSFNEQTVSTHFKWMQQYVIDVVALQRFNQSYYEVNIRNEMAEKVRANAEKYGVKFYIIQNGKPVICIWGFGFNDSQRPFTPDECLNVLNWFKSQGLYVIGGVPTHWRTEDIDSRPNFLPVYDAFHMISPWMVGRISNVSDADRFYTTINTPDLEYLQAREIDYQPCVIPGNLDIETEPMAN</sequence>
<feature type="signal peptide" evidence="1">
    <location>
        <begin position="1"/>
        <end position="26"/>
    </location>
</feature>
<dbReference type="Proteomes" id="UP000887540">
    <property type="component" value="Unplaced"/>
</dbReference>
<keyword evidence="1" id="KW-0732">Signal</keyword>
<evidence type="ECO:0000313" key="2">
    <source>
        <dbReference type="Proteomes" id="UP000887540"/>
    </source>
</evidence>
<protein>
    <submittedName>
        <fullName evidence="3">Xylosidase</fullName>
    </submittedName>
</protein>
<reference evidence="3" key="1">
    <citation type="submission" date="2022-11" db="UniProtKB">
        <authorList>
            <consortium name="WormBaseParasite"/>
        </authorList>
    </citation>
    <scope>IDENTIFICATION</scope>
</reference>
<dbReference type="Gene3D" id="3.20.20.80">
    <property type="entry name" value="Glycosidases"/>
    <property type="match status" value="2"/>
</dbReference>
<accession>A0A914DH25</accession>
<evidence type="ECO:0000256" key="1">
    <source>
        <dbReference type="SAM" id="SignalP"/>
    </source>
</evidence>
<keyword evidence="2" id="KW-1185">Reference proteome</keyword>
<name>A0A914DH25_9BILA</name>
<evidence type="ECO:0000313" key="3">
    <source>
        <dbReference type="WBParaSite" id="ACRNAN_scaffold245.g24397.t1"/>
    </source>
</evidence>
<organism evidence="2 3">
    <name type="scientific">Acrobeloides nanus</name>
    <dbReference type="NCBI Taxonomy" id="290746"/>
    <lineage>
        <taxon>Eukaryota</taxon>
        <taxon>Metazoa</taxon>
        <taxon>Ecdysozoa</taxon>
        <taxon>Nematoda</taxon>
        <taxon>Chromadorea</taxon>
        <taxon>Rhabditida</taxon>
        <taxon>Tylenchina</taxon>
        <taxon>Cephalobomorpha</taxon>
        <taxon>Cephaloboidea</taxon>
        <taxon>Cephalobidae</taxon>
        <taxon>Acrobeloides</taxon>
    </lineage>
</organism>
<feature type="chain" id="PRO_5037571076" evidence="1">
    <location>
        <begin position="27"/>
        <end position="283"/>
    </location>
</feature>
<dbReference type="AlphaFoldDB" id="A0A914DH25"/>